<comment type="caution">
    <text evidence="2">The sequence shown here is derived from an EMBL/GenBank/DDBJ whole genome shotgun (WGS) entry which is preliminary data.</text>
</comment>
<dbReference type="EMBL" id="JAUJFI010000002">
    <property type="protein sequence ID" value="MDQ2101248.1"/>
    <property type="molecule type" value="Genomic_DNA"/>
</dbReference>
<evidence type="ECO:0000313" key="2">
    <source>
        <dbReference type="EMBL" id="MDQ2101248.1"/>
    </source>
</evidence>
<reference evidence="2 3" key="1">
    <citation type="submission" date="2023-06" db="EMBL/GenBank/DDBJ databases">
        <title>Azospirillum isscasensis sp.nov, a bacterium isolated from rhizosphere soil of rice.</title>
        <authorList>
            <person name="Wang H."/>
        </authorList>
    </citation>
    <scope>NUCLEOTIDE SEQUENCE [LARGE SCALE GENOMIC DNA]</scope>
    <source>
        <strain evidence="2 3">C340-1</strain>
    </source>
</reference>
<dbReference type="Pfam" id="PF05443">
    <property type="entry name" value="ROS_MUCR"/>
    <property type="match status" value="1"/>
</dbReference>
<gene>
    <name evidence="2" type="ORF">QSG27_00900</name>
</gene>
<keyword evidence="3" id="KW-1185">Reference proteome</keyword>
<proteinExistence type="inferred from homology"/>
<evidence type="ECO:0000313" key="3">
    <source>
        <dbReference type="Proteomes" id="UP001227317"/>
    </source>
</evidence>
<dbReference type="InterPro" id="IPR008807">
    <property type="entry name" value="ROS_MUCR"/>
</dbReference>
<accession>A0ABU0WAP3</accession>
<name>A0ABU0WAP3_9PROT</name>
<dbReference type="Proteomes" id="UP001227317">
    <property type="component" value="Unassembled WGS sequence"/>
</dbReference>
<dbReference type="RefSeq" id="WP_306703239.1">
    <property type="nucleotide sequence ID" value="NZ_JAUJFI010000002.1"/>
</dbReference>
<sequence length="147" mass="16600">MSDQLRADVPDNELLRMTADIVSAYVSKNVLPAQQIPEVINTVYSSLTGLNTQPREIPSEPLKPAVPIRKSVTPEYIVCLEDGKKLKMLKRHLRSTYNMSPDEYRARWGLPPDYPMVAPNYAAQRSEFAKRIGLGRSSGRQTRRKAS</sequence>
<dbReference type="Gene3D" id="1.10.10.1550">
    <property type="entry name" value="ROS/MUCR transcriptional regulator protein"/>
    <property type="match status" value="1"/>
</dbReference>
<comment type="similarity">
    <text evidence="1">Belongs to the ros/MucR family.</text>
</comment>
<protein>
    <submittedName>
        <fullName evidence="2">MucR family transcriptional regulator</fullName>
    </submittedName>
</protein>
<organism evidence="2 3">
    <name type="scientific">Azospirillum isscasi</name>
    <dbReference type="NCBI Taxonomy" id="3053926"/>
    <lineage>
        <taxon>Bacteria</taxon>
        <taxon>Pseudomonadati</taxon>
        <taxon>Pseudomonadota</taxon>
        <taxon>Alphaproteobacteria</taxon>
        <taxon>Rhodospirillales</taxon>
        <taxon>Azospirillaceae</taxon>
        <taxon>Azospirillum</taxon>
    </lineage>
</organism>
<evidence type="ECO:0000256" key="1">
    <source>
        <dbReference type="ARBA" id="ARBA00007031"/>
    </source>
</evidence>
<dbReference type="InterPro" id="IPR041920">
    <property type="entry name" value="ROS/MUCR_sf"/>
</dbReference>